<evidence type="ECO:0000256" key="9">
    <source>
        <dbReference type="SAM" id="MobiDB-lite"/>
    </source>
</evidence>
<evidence type="ECO:0000256" key="5">
    <source>
        <dbReference type="ARBA" id="ARBA00022980"/>
    </source>
</evidence>
<keyword evidence="5 8" id="KW-0689">Ribosomal protein</keyword>
<dbReference type="OrthoDB" id="9808392at2"/>
<keyword evidence="4 8" id="KW-0694">RNA-binding</keyword>
<dbReference type="InterPro" id="IPR036510">
    <property type="entry name" value="Ribosomal_bS20_sf"/>
</dbReference>
<dbReference type="GO" id="GO:0015935">
    <property type="term" value="C:small ribosomal subunit"/>
    <property type="evidence" value="ECO:0007669"/>
    <property type="project" value="TreeGrafter"/>
</dbReference>
<dbReference type="InterPro" id="IPR002583">
    <property type="entry name" value="Ribosomal_bS20"/>
</dbReference>
<dbReference type="AlphaFoldDB" id="A0A1Q2D4I0"/>
<dbReference type="GO" id="GO:0005829">
    <property type="term" value="C:cytosol"/>
    <property type="evidence" value="ECO:0007669"/>
    <property type="project" value="TreeGrafter"/>
</dbReference>
<evidence type="ECO:0000313" key="11">
    <source>
        <dbReference type="Proteomes" id="UP000188246"/>
    </source>
</evidence>
<dbReference type="HAMAP" id="MF_00500">
    <property type="entry name" value="Ribosomal_bS20"/>
    <property type="match status" value="1"/>
</dbReference>
<proteinExistence type="inferred from homology"/>
<keyword evidence="3 8" id="KW-0699">rRNA-binding</keyword>
<accession>A0A1Q2D4I0</accession>
<sequence>MPNIESAIKRVRTNEKANQANSAKLSSMRTAMRKFEKAVESNDENAKELLVAATREIDMLSAKGLIHTNKANREKSRLAKKLAK</sequence>
<evidence type="ECO:0000256" key="2">
    <source>
        <dbReference type="ARBA" id="ARBA00007634"/>
    </source>
</evidence>
<dbReference type="Pfam" id="PF01649">
    <property type="entry name" value="Ribosomal_S20p"/>
    <property type="match status" value="1"/>
</dbReference>
<gene>
    <name evidence="8" type="primary">rpsT</name>
    <name evidence="10" type="ORF">BW732_02600</name>
</gene>
<feature type="compositionally biased region" description="Polar residues" evidence="9">
    <location>
        <begin position="16"/>
        <end position="28"/>
    </location>
</feature>
<evidence type="ECO:0000256" key="1">
    <source>
        <dbReference type="ARBA" id="ARBA00003134"/>
    </source>
</evidence>
<dbReference type="Gene3D" id="1.20.58.110">
    <property type="entry name" value="Ribosomal protein S20"/>
    <property type="match status" value="1"/>
</dbReference>
<reference evidence="10 11" key="1">
    <citation type="journal article" date="2010" name="Int. J. Syst. Evol. Microbiol.">
        <title>Vagococcus penaei sp. nov., isolated from spoilage microbiota of cooked shrimp (Penaeus vannamei).</title>
        <authorList>
            <person name="Jaffres E."/>
            <person name="Prevost H."/>
            <person name="Rossero A."/>
            <person name="Joffraud J.J."/>
            <person name="Dousset X."/>
        </authorList>
    </citation>
    <scope>NUCLEOTIDE SEQUENCE [LARGE SCALE GENOMIC DNA]</scope>
    <source>
        <strain evidence="10 11">CD276</strain>
    </source>
</reference>
<dbReference type="STRING" id="633807.BW732_02600"/>
<feature type="region of interest" description="Disordered" evidence="9">
    <location>
        <begin position="1"/>
        <end position="28"/>
    </location>
</feature>
<comment type="similarity">
    <text evidence="2 8">Belongs to the bacterial ribosomal protein bS20 family.</text>
</comment>
<dbReference type="GO" id="GO:0070181">
    <property type="term" value="F:small ribosomal subunit rRNA binding"/>
    <property type="evidence" value="ECO:0007669"/>
    <property type="project" value="TreeGrafter"/>
</dbReference>
<dbReference type="KEGG" id="vpi:BW732_02600"/>
<protein>
    <recommendedName>
        <fullName evidence="7 8">Small ribosomal subunit protein bS20</fullName>
    </recommendedName>
</protein>
<evidence type="ECO:0000256" key="4">
    <source>
        <dbReference type="ARBA" id="ARBA00022884"/>
    </source>
</evidence>
<evidence type="ECO:0000256" key="3">
    <source>
        <dbReference type="ARBA" id="ARBA00022730"/>
    </source>
</evidence>
<organism evidence="10 11">
    <name type="scientific">Vagococcus penaei</name>
    <dbReference type="NCBI Taxonomy" id="633807"/>
    <lineage>
        <taxon>Bacteria</taxon>
        <taxon>Bacillati</taxon>
        <taxon>Bacillota</taxon>
        <taxon>Bacilli</taxon>
        <taxon>Lactobacillales</taxon>
        <taxon>Enterococcaceae</taxon>
        <taxon>Vagococcus</taxon>
    </lineage>
</organism>
<dbReference type="NCBIfam" id="TIGR00029">
    <property type="entry name" value="S20"/>
    <property type="match status" value="1"/>
</dbReference>
<dbReference type="EMBL" id="CP019609">
    <property type="protein sequence ID" value="AQP53231.1"/>
    <property type="molecule type" value="Genomic_DNA"/>
</dbReference>
<dbReference type="PANTHER" id="PTHR33398:SF1">
    <property type="entry name" value="SMALL RIBOSOMAL SUBUNIT PROTEIN BS20C"/>
    <property type="match status" value="1"/>
</dbReference>
<comment type="function">
    <text evidence="1 8">Binds directly to 16S ribosomal RNA.</text>
</comment>
<dbReference type="Proteomes" id="UP000188246">
    <property type="component" value="Chromosome"/>
</dbReference>
<keyword evidence="11" id="KW-1185">Reference proteome</keyword>
<dbReference type="GO" id="GO:0006412">
    <property type="term" value="P:translation"/>
    <property type="evidence" value="ECO:0007669"/>
    <property type="project" value="UniProtKB-UniRule"/>
</dbReference>
<dbReference type="PANTHER" id="PTHR33398">
    <property type="entry name" value="30S RIBOSOMAL PROTEIN S20"/>
    <property type="match status" value="1"/>
</dbReference>
<dbReference type="SUPFAM" id="SSF46992">
    <property type="entry name" value="Ribosomal protein S20"/>
    <property type="match status" value="1"/>
</dbReference>
<dbReference type="FunFam" id="1.20.58.110:FF:000001">
    <property type="entry name" value="30S ribosomal protein S20"/>
    <property type="match status" value="1"/>
</dbReference>
<evidence type="ECO:0000313" key="10">
    <source>
        <dbReference type="EMBL" id="AQP53231.1"/>
    </source>
</evidence>
<dbReference type="GO" id="GO:0003735">
    <property type="term" value="F:structural constituent of ribosome"/>
    <property type="evidence" value="ECO:0007669"/>
    <property type="project" value="InterPro"/>
</dbReference>
<keyword evidence="6 8" id="KW-0687">Ribonucleoprotein</keyword>
<evidence type="ECO:0000256" key="7">
    <source>
        <dbReference type="ARBA" id="ARBA00035136"/>
    </source>
</evidence>
<evidence type="ECO:0000256" key="6">
    <source>
        <dbReference type="ARBA" id="ARBA00023274"/>
    </source>
</evidence>
<name>A0A1Q2D4I0_9ENTE</name>
<evidence type="ECO:0000256" key="8">
    <source>
        <dbReference type="HAMAP-Rule" id="MF_00500"/>
    </source>
</evidence>
<dbReference type="RefSeq" id="WP_077275326.1">
    <property type="nucleotide sequence ID" value="NZ_CP019609.1"/>
</dbReference>